<dbReference type="Proteomes" id="UP001056035">
    <property type="component" value="Chromosome"/>
</dbReference>
<evidence type="ECO:0000313" key="3">
    <source>
        <dbReference type="Proteomes" id="UP001056035"/>
    </source>
</evidence>
<dbReference type="RefSeq" id="WP_254572658.1">
    <property type="nucleotide sequence ID" value="NZ_CP098502.1"/>
</dbReference>
<keyword evidence="1" id="KW-0378">Hydrolase</keyword>
<evidence type="ECO:0000313" key="2">
    <source>
        <dbReference type="EMBL" id="UTI65980.1"/>
    </source>
</evidence>
<dbReference type="PANTHER" id="PTHR31377:SF0">
    <property type="entry name" value="AGMATINE DEIMINASE-RELATED"/>
    <property type="match status" value="1"/>
</dbReference>
<keyword evidence="3" id="KW-1185">Reference proteome</keyword>
<reference evidence="2 3" key="1">
    <citation type="submission" date="2022-06" db="EMBL/GenBank/DDBJ databases">
        <title>Paraconexibacter antarcticus.</title>
        <authorList>
            <person name="Kim C.S."/>
        </authorList>
    </citation>
    <scope>NUCLEOTIDE SEQUENCE [LARGE SCALE GENOMIC DNA]</scope>
    <source>
        <strain evidence="2 3">02-257</strain>
    </source>
</reference>
<dbReference type="EMBL" id="CP098502">
    <property type="protein sequence ID" value="UTI65980.1"/>
    <property type="molecule type" value="Genomic_DNA"/>
</dbReference>
<organism evidence="2 3">
    <name type="scientific">Paraconexibacter antarcticus</name>
    <dbReference type="NCBI Taxonomy" id="2949664"/>
    <lineage>
        <taxon>Bacteria</taxon>
        <taxon>Bacillati</taxon>
        <taxon>Actinomycetota</taxon>
        <taxon>Thermoleophilia</taxon>
        <taxon>Solirubrobacterales</taxon>
        <taxon>Paraconexibacteraceae</taxon>
        <taxon>Paraconexibacter</taxon>
    </lineage>
</organism>
<dbReference type="Gene3D" id="3.75.10.10">
    <property type="entry name" value="L-arginine/glycine Amidinotransferase, Chain A"/>
    <property type="match status" value="1"/>
</dbReference>
<dbReference type="SUPFAM" id="SSF55909">
    <property type="entry name" value="Pentein"/>
    <property type="match status" value="1"/>
</dbReference>
<proteinExistence type="predicted"/>
<gene>
    <name evidence="2" type="ORF">NBH00_07165</name>
</gene>
<dbReference type="InterPro" id="IPR007466">
    <property type="entry name" value="Peptidyl-Arg-deiminase_porph"/>
</dbReference>
<protein>
    <submittedName>
        <fullName evidence="2">Agmatine deiminase family protein</fullName>
    </submittedName>
</protein>
<dbReference type="Pfam" id="PF04371">
    <property type="entry name" value="PAD_porph"/>
    <property type="match status" value="1"/>
</dbReference>
<name>A0ABY5DWV3_9ACTN</name>
<evidence type="ECO:0000256" key="1">
    <source>
        <dbReference type="ARBA" id="ARBA00022801"/>
    </source>
</evidence>
<accession>A0ABY5DWV3</accession>
<dbReference type="PANTHER" id="PTHR31377">
    <property type="entry name" value="AGMATINE DEIMINASE-RELATED"/>
    <property type="match status" value="1"/>
</dbReference>
<sequence>MTTLAGPPAAAGFRMPAEWEPHERTLMAWPCRRDMWGAQLAAAKAQYADVANTIAAFEPVTMVCADGGDAADAQAALSAEVTIVEHPIDDSWLRDSGPIFVRDAAGRRAGVHFGFNAWGEKFHPWDRDAAVGALLVEDLGDPLFRAPFILEGGSLTVDGAGRLLTTEQCLLQPSRNPLLTRDEITVLLEDHLGVTEVIWLGRGLVEDRDTDGHVDLIAAFTAPGIVLLQACPPGDPNHESTAENGERARAAGLQVVDFPLLARPTVAGEEIGASYLNFTIVNGAVVVPTSGVEADDEALARIAAAYPRHEVVGVRAEVIAWGGGGPHCITQQVPSAASAAPR</sequence>